<dbReference type="PROSITE" id="PS50172">
    <property type="entry name" value="BRCT"/>
    <property type="match status" value="1"/>
</dbReference>
<dbReference type="InterPro" id="IPR019734">
    <property type="entry name" value="TPR_rpt"/>
</dbReference>
<dbReference type="Proteomes" id="UP000695562">
    <property type="component" value="Unassembled WGS sequence"/>
</dbReference>
<dbReference type="EMBL" id="AJWJ01000093">
    <property type="protein sequence ID" value="KAF2075598.1"/>
    <property type="molecule type" value="Genomic_DNA"/>
</dbReference>
<keyword evidence="6" id="KW-1185">Reference proteome</keyword>
<keyword evidence="2" id="KW-0802">TPR repeat</keyword>
<dbReference type="SMART" id="SM00292">
    <property type="entry name" value="BRCT"/>
    <property type="match status" value="1"/>
</dbReference>
<dbReference type="InterPro" id="IPR036420">
    <property type="entry name" value="BRCT_dom_sf"/>
</dbReference>
<organism evidence="5 6">
    <name type="scientific">Polysphondylium violaceum</name>
    <dbReference type="NCBI Taxonomy" id="133409"/>
    <lineage>
        <taxon>Eukaryota</taxon>
        <taxon>Amoebozoa</taxon>
        <taxon>Evosea</taxon>
        <taxon>Eumycetozoa</taxon>
        <taxon>Dictyostelia</taxon>
        <taxon>Dictyosteliales</taxon>
        <taxon>Dictyosteliaceae</taxon>
        <taxon>Polysphondylium</taxon>
    </lineage>
</organism>
<feature type="repeat" description="TPR" evidence="2">
    <location>
        <begin position="1184"/>
        <end position="1217"/>
    </location>
</feature>
<evidence type="ECO:0000256" key="2">
    <source>
        <dbReference type="PROSITE-ProRule" id="PRU00339"/>
    </source>
</evidence>
<dbReference type="PROSITE" id="PS50005">
    <property type="entry name" value="TPR"/>
    <property type="match status" value="5"/>
</dbReference>
<dbReference type="SUPFAM" id="SSF52113">
    <property type="entry name" value="BRCT domain"/>
    <property type="match status" value="1"/>
</dbReference>
<dbReference type="OrthoDB" id="18780at2759"/>
<sequence length="1500" mass="170371">MSLPNSSNNGSLVKDALNSNSDNSSTSGSTTTPTTPTAPTAPTNATATTGATIATASISTPKKSYLTPATITTTKEDKVELPAIPIFQSMTFFILGLGFTESLQLKNQIKKYGGDVAFQINKNVHYLLTNKTEIEKKSSKLQSAIKLKSIDIISIDFISFCIEKRYFSHQDLNTYRLFDRDENNSDASSSGNGSGGHGSDNSIIDIKSKLQKLSIKDTNSTRAKSTNTLNQLDLIREKKKTCKLFISSTFLDMEKERECVALYVLPQIKEYCAERNIEFSHVDMRWGISSLEDLKKKNTIGTCLQEVSTSHYFVSLIGDRYGWCQGDQYQESFELGKIYYPWIEQYQGCSVTELEVLQATKHKSSITQSSLFFFKSSAASAALDLPKEDQQCLEKLKALKASITEQHSAQLGKFNDLVELATGMFTSVAKLIDRDYPQVGNGNQFLFNVDKHLSYSQSLLRVPYVNNNAAIMQSLNNFVLSHGGSHVVSSQQPFIIAGVPGYGRSTLIANWISRLPSMLDTKKTLLINVYVGITPASRNRYEIQKQLCLIIRSHYQINVPLSESFESMSEEMNYWFDIATRDGNKLVWVIDGVDKIETSLNESLKDLLVSFIPSKYTPNVKIVLSCYADNLPALLSIYDKEQMQSTHVGTLKGFESESDIIQFSKDYLSLYSKEMDLVQIEILKNFLPACESPLFLSSVLGELVTVGNYANIYQKMATLLSLEFALRLYTVIIGRLEIDTNYPTGLVSNVIQLINLSENGLYEEEILGILGIQSSNGLFSALRSIFGHGNYFSIYSPYLLMAVRFTYHQGKQDYSVPSSHEVKLLSMMRDYFVKQPCSQRKVDYMVRVLKSLNDKTTLREFLLDFENFNLMSKSQDMGRINIINLWTFVGYKSKLEIYHLYKDNLVKYKSYFPPLEELATTLYNLGCLMDCLSLYDQAFELLELSQDYHIQLYGDVHASVCSDITRLAFVNIKRSKFDTAEYQAEKSLVVSQSIYGKDQIGTFEQLVLNGLVQKKKTNYSRALEYYNDAKQTLFTFLAYKSASATATSPLLYNAKVADLYNHLGDIYRKLAQFDTALDFYNKTLDIYTNLRKPQHVSFYPLFKNLGLIEKKLGNYSKAQEYYESSLEIISIHLGKDHFEYGLVLCDIADNKRKQEDYTAAHDLYNQSLSILITKLGSENSIEIAEIYNDLGLIEKKLGHYQKAIDFYKKAITIGEKTLGRLHQKVSFFNQNLADVYRKLGDYKTSEQYFSKCLSSTQQHLGNDHPEVADILVSMGSIYKKQSKYQLAEREYKRAIIIITKAFGADHYKCGVYTNLLADVYRKLNNYDLAKNFYNKALNIIEKSLGKQHSEYGEVLYSMGLLQMSMTNFDQAIQLIKEAITIIEKELGKEHAKIGIYLNSLTETRIAQEMANPHCSLSTNVVELDSIRAMQDKSFAILIKDLGEHHPEVADLYTNRGEFEFRWGSHSKSREYFEKALEIIKIAFDESHIKYQTISDRIRYF</sequence>
<dbReference type="Pfam" id="PF13271">
    <property type="entry name" value="DUF4062"/>
    <property type="match status" value="1"/>
</dbReference>
<dbReference type="Pfam" id="PF05729">
    <property type="entry name" value="NACHT"/>
    <property type="match status" value="1"/>
</dbReference>
<name>A0A8J4V1M6_9MYCE</name>
<evidence type="ECO:0000259" key="4">
    <source>
        <dbReference type="PROSITE" id="PS50172"/>
    </source>
</evidence>
<feature type="repeat" description="TPR" evidence="2">
    <location>
        <begin position="1099"/>
        <end position="1132"/>
    </location>
</feature>
<feature type="domain" description="BRCT" evidence="4">
    <location>
        <begin position="82"/>
        <end position="165"/>
    </location>
</feature>
<dbReference type="Pfam" id="PF13374">
    <property type="entry name" value="TPR_10"/>
    <property type="match status" value="1"/>
</dbReference>
<dbReference type="PROSITE" id="PS50293">
    <property type="entry name" value="TPR_REGION"/>
    <property type="match status" value="1"/>
</dbReference>
<feature type="compositionally biased region" description="Polar residues" evidence="3">
    <location>
        <begin position="1"/>
        <end position="22"/>
    </location>
</feature>
<dbReference type="Gene3D" id="3.40.50.10190">
    <property type="entry name" value="BRCT domain"/>
    <property type="match status" value="1"/>
</dbReference>
<dbReference type="SUPFAM" id="SSF48452">
    <property type="entry name" value="TPR-like"/>
    <property type="match status" value="3"/>
</dbReference>
<dbReference type="InterPro" id="IPR051191">
    <property type="entry name" value="DCAF12"/>
</dbReference>
<dbReference type="Pfam" id="PF13424">
    <property type="entry name" value="TPR_12"/>
    <property type="match status" value="2"/>
</dbReference>
<dbReference type="PANTHER" id="PTHR19860">
    <property type="entry name" value="DDB1- AND CUL4-ASSOCIATED FACTOR 12-RELATED"/>
    <property type="match status" value="1"/>
</dbReference>
<dbReference type="Pfam" id="PF13181">
    <property type="entry name" value="TPR_8"/>
    <property type="match status" value="3"/>
</dbReference>
<dbReference type="Gene3D" id="3.40.50.300">
    <property type="entry name" value="P-loop containing nucleotide triphosphate hydrolases"/>
    <property type="match status" value="1"/>
</dbReference>
<dbReference type="InterPro" id="IPR007111">
    <property type="entry name" value="NACHT_NTPase"/>
</dbReference>
<dbReference type="Gene3D" id="1.25.40.10">
    <property type="entry name" value="Tetratricopeptide repeat domain"/>
    <property type="match status" value="5"/>
</dbReference>
<evidence type="ECO:0000313" key="6">
    <source>
        <dbReference type="Proteomes" id="UP000695562"/>
    </source>
</evidence>
<dbReference type="InterPro" id="IPR001357">
    <property type="entry name" value="BRCT_dom"/>
</dbReference>
<evidence type="ECO:0000313" key="5">
    <source>
        <dbReference type="EMBL" id="KAF2075598.1"/>
    </source>
</evidence>
<dbReference type="InterPro" id="IPR027417">
    <property type="entry name" value="P-loop_NTPase"/>
</dbReference>
<evidence type="ECO:0000256" key="1">
    <source>
        <dbReference type="ARBA" id="ARBA00022737"/>
    </source>
</evidence>
<keyword evidence="1" id="KW-0677">Repeat</keyword>
<proteinExistence type="predicted"/>
<dbReference type="InterPro" id="IPR025139">
    <property type="entry name" value="DUF4062"/>
</dbReference>
<dbReference type="InterPro" id="IPR011990">
    <property type="entry name" value="TPR-like_helical_dom_sf"/>
</dbReference>
<dbReference type="Pfam" id="PF16589">
    <property type="entry name" value="BRCT_2"/>
    <property type="match status" value="1"/>
</dbReference>
<dbReference type="GO" id="GO:0080008">
    <property type="term" value="C:Cul4-RING E3 ubiquitin ligase complex"/>
    <property type="evidence" value="ECO:0007669"/>
    <property type="project" value="TreeGrafter"/>
</dbReference>
<feature type="repeat" description="TPR" evidence="2">
    <location>
        <begin position="1352"/>
        <end position="1385"/>
    </location>
</feature>
<accession>A0A8J4V1M6</accession>
<feature type="compositionally biased region" description="Low complexity" evidence="3">
    <location>
        <begin position="23"/>
        <end position="49"/>
    </location>
</feature>
<dbReference type="SMART" id="SM00028">
    <property type="entry name" value="TPR"/>
    <property type="match status" value="9"/>
</dbReference>
<dbReference type="PANTHER" id="PTHR19860:SF40">
    <property type="entry name" value="WD40 REPEAT-CONTAINING PROTEIN"/>
    <property type="match status" value="1"/>
</dbReference>
<comment type="caution">
    <text evidence="5">The sequence shown here is derived from an EMBL/GenBank/DDBJ whole genome shotgun (WGS) entry which is preliminary data.</text>
</comment>
<protein>
    <recommendedName>
        <fullName evidence="4">BRCT domain-containing protein</fullName>
    </recommendedName>
</protein>
<feature type="region of interest" description="Disordered" evidence="3">
    <location>
        <begin position="1"/>
        <end position="49"/>
    </location>
</feature>
<feature type="repeat" description="TPR" evidence="2">
    <location>
        <begin position="1268"/>
        <end position="1301"/>
    </location>
</feature>
<reference evidence="5" key="1">
    <citation type="submission" date="2020-01" db="EMBL/GenBank/DDBJ databases">
        <title>Development of genomics and gene disruption for Polysphondylium violaceum indicates a role for the polyketide synthase stlB in stalk morphogenesis.</title>
        <authorList>
            <person name="Narita B."/>
            <person name="Kawabe Y."/>
            <person name="Kin K."/>
            <person name="Saito T."/>
            <person name="Gibbs R."/>
            <person name="Kuspa A."/>
            <person name="Muzny D."/>
            <person name="Queller D."/>
            <person name="Richards S."/>
            <person name="Strassman J."/>
            <person name="Sucgang R."/>
            <person name="Worley K."/>
            <person name="Schaap P."/>
        </authorList>
    </citation>
    <scope>NUCLEOTIDE SEQUENCE</scope>
    <source>
        <strain evidence="5">QSvi11</strain>
    </source>
</reference>
<gene>
    <name evidence="5" type="ORF">CYY_003103</name>
</gene>
<feature type="repeat" description="TPR" evidence="2">
    <location>
        <begin position="1057"/>
        <end position="1090"/>
    </location>
</feature>
<evidence type="ECO:0000256" key="3">
    <source>
        <dbReference type="SAM" id="MobiDB-lite"/>
    </source>
</evidence>